<reference evidence="13 14" key="1">
    <citation type="journal article" date="2021" name="BMC Biol.">
        <title>Horizontally acquired antibacterial genes associated with adaptive radiation of ladybird beetles.</title>
        <authorList>
            <person name="Li H.S."/>
            <person name="Tang X.F."/>
            <person name="Huang Y.H."/>
            <person name="Xu Z.Y."/>
            <person name="Chen M.L."/>
            <person name="Du X.Y."/>
            <person name="Qiu B.Y."/>
            <person name="Chen P.T."/>
            <person name="Zhang W."/>
            <person name="Slipinski A."/>
            <person name="Escalona H.E."/>
            <person name="Waterhouse R.M."/>
            <person name="Zwick A."/>
            <person name="Pang H."/>
        </authorList>
    </citation>
    <scope>NUCLEOTIDE SEQUENCE [LARGE SCALE GENOMIC DNA]</scope>
    <source>
        <strain evidence="13">SYSU2018</strain>
    </source>
</reference>
<gene>
    <name evidence="13" type="ORF">HHI36_012652</name>
</gene>
<dbReference type="GO" id="GO:0010468">
    <property type="term" value="P:regulation of gene expression"/>
    <property type="evidence" value="ECO:0007669"/>
    <property type="project" value="UniProtKB-ARBA"/>
</dbReference>
<comment type="caution">
    <text evidence="13">The sequence shown here is derived from an EMBL/GenBank/DDBJ whole genome shotgun (WGS) entry which is preliminary data.</text>
</comment>
<dbReference type="SMART" id="SM00487">
    <property type="entry name" value="DEXDc"/>
    <property type="match status" value="1"/>
</dbReference>
<dbReference type="SMART" id="SM01178">
    <property type="entry name" value="DUF4217"/>
    <property type="match status" value="1"/>
</dbReference>
<feature type="domain" description="Helicase C-terminal" evidence="11">
    <location>
        <begin position="443"/>
        <end position="626"/>
    </location>
</feature>
<evidence type="ECO:0000259" key="11">
    <source>
        <dbReference type="PROSITE" id="PS51194"/>
    </source>
</evidence>
<dbReference type="PROSITE" id="PS51195">
    <property type="entry name" value="Q_MOTIF"/>
    <property type="match status" value="1"/>
</dbReference>
<evidence type="ECO:0000256" key="4">
    <source>
        <dbReference type="ARBA" id="ARBA00022840"/>
    </source>
</evidence>
<evidence type="ECO:0000313" key="14">
    <source>
        <dbReference type="Proteomes" id="UP001516400"/>
    </source>
</evidence>
<dbReference type="CDD" id="cd18787">
    <property type="entry name" value="SF2_C_DEAD"/>
    <property type="match status" value="1"/>
</dbReference>
<evidence type="ECO:0000256" key="7">
    <source>
        <dbReference type="RuleBase" id="RU000492"/>
    </source>
</evidence>
<dbReference type="AlphaFoldDB" id="A0ABD2NG94"/>
<comment type="catalytic activity">
    <reaction evidence="8">
        <text>ATP + H2O = ADP + phosphate + H(+)</text>
        <dbReference type="Rhea" id="RHEA:13065"/>
        <dbReference type="ChEBI" id="CHEBI:15377"/>
        <dbReference type="ChEBI" id="CHEBI:15378"/>
        <dbReference type="ChEBI" id="CHEBI:30616"/>
        <dbReference type="ChEBI" id="CHEBI:43474"/>
        <dbReference type="ChEBI" id="CHEBI:456216"/>
        <dbReference type="EC" id="3.6.4.13"/>
    </reaction>
</comment>
<dbReference type="SMART" id="SM00490">
    <property type="entry name" value="HELICc"/>
    <property type="match status" value="1"/>
</dbReference>
<dbReference type="PROSITE" id="PS51192">
    <property type="entry name" value="HELICASE_ATP_BIND_1"/>
    <property type="match status" value="1"/>
</dbReference>
<dbReference type="Proteomes" id="UP001516400">
    <property type="component" value="Unassembled WGS sequence"/>
</dbReference>
<keyword evidence="14" id="KW-1185">Reference proteome</keyword>
<dbReference type="InterPro" id="IPR014001">
    <property type="entry name" value="Helicase_ATP-bd"/>
</dbReference>
<dbReference type="InterPro" id="IPR001650">
    <property type="entry name" value="Helicase_C-like"/>
</dbReference>
<dbReference type="GO" id="GO:0005524">
    <property type="term" value="F:ATP binding"/>
    <property type="evidence" value="ECO:0007669"/>
    <property type="project" value="UniProtKB-UniRule"/>
</dbReference>
<name>A0ABD2NG94_9CUCU</name>
<sequence>MTSFDFVWNKQGSVNGKVLARKRKKPAESNEGGSKKLENILQKNKVHEKPNVDKFKKDVALPNPPISKKKVPFKNTRKLVNLEQNTPPENPLENDSKRLVKRKKKKDKLAAAELLRLGQKPTPVPNQDRIQHSLFSEKHRTKNISNISGASVVEQVFSSDRTFSYLDIHKYIVSNLEKNNFTTLTNVQEKAIPVILKGGNVLIRSQTGSGKTLAYTVPIVDALQSITPRLERNQGVQALIIVPTRELALQTHEIISKICTFQWVVIGHLCGGENRNTEKSRLRKGVHILVATPGRLLDHILHTSSFKVNNVRCLVLDEADRLLDMGFKKDIIKIVQELDQSKKNCEYDPLALLRGETPKEKSEEVDCDDLYCLRNPKSPKRQVVLLSATLTKGIAELAEFTMKEHTYIDALDESSNINPDHMVIPKTVRQEYMITFVKHRLFTLASVLVAKSKENCKILVFMATSQMVDYHYQLFSNYLAKMPINRGKVKSGDVLLLDEGGESDDEEEIVMDAQFFKLHGSMEQSKRKEEFSGFRKAKRGILLCTDVAARGIDVPQADYVIQYTGPQTDEDYLHRVGRTGRVDRTGTALIFLTHDEQEYVTHLQKHKVFLKERNSSEFSNHLCDLMEEVEEEKAASALQRRFEEAVSKDKELYKLACFAHSSWSRFYNSYPAKLRNIFNFQMVNLGHYVTSFAIKDTPSHVAKVVRGQVANVEPKRLNRKLAIHEDDQPRRPKQAPKRKINSISLRTSEYSSGLDFKKKKKKN</sequence>
<keyword evidence="1 7" id="KW-0547">Nucleotide-binding</keyword>
<dbReference type="GO" id="GO:0003724">
    <property type="term" value="F:RNA helicase activity"/>
    <property type="evidence" value="ECO:0007669"/>
    <property type="project" value="UniProtKB-EC"/>
</dbReference>
<dbReference type="EC" id="3.6.4.13" evidence="8"/>
<keyword evidence="3 7" id="KW-0347">Helicase</keyword>
<evidence type="ECO:0000259" key="12">
    <source>
        <dbReference type="PROSITE" id="PS51195"/>
    </source>
</evidence>
<evidence type="ECO:0000256" key="8">
    <source>
        <dbReference type="RuleBase" id="RU365068"/>
    </source>
</evidence>
<keyword evidence="5 8" id="KW-0694">RNA-binding</keyword>
<keyword evidence="2 7" id="KW-0378">Hydrolase</keyword>
<dbReference type="GO" id="GO:0016787">
    <property type="term" value="F:hydrolase activity"/>
    <property type="evidence" value="ECO:0007669"/>
    <property type="project" value="UniProtKB-KW"/>
</dbReference>
<evidence type="ECO:0000259" key="10">
    <source>
        <dbReference type="PROSITE" id="PS51192"/>
    </source>
</evidence>
<dbReference type="EMBL" id="JABFTP020000103">
    <property type="protein sequence ID" value="KAL3277301.1"/>
    <property type="molecule type" value="Genomic_DNA"/>
</dbReference>
<dbReference type="InterPro" id="IPR000629">
    <property type="entry name" value="RNA-helicase_DEAD-box_CS"/>
</dbReference>
<evidence type="ECO:0000256" key="1">
    <source>
        <dbReference type="ARBA" id="ARBA00022741"/>
    </source>
</evidence>
<evidence type="ECO:0000313" key="13">
    <source>
        <dbReference type="EMBL" id="KAL3277301.1"/>
    </source>
</evidence>
<dbReference type="GO" id="GO:0003723">
    <property type="term" value="F:RNA binding"/>
    <property type="evidence" value="ECO:0007669"/>
    <property type="project" value="UniProtKB-UniRule"/>
</dbReference>
<feature type="region of interest" description="Disordered" evidence="9">
    <location>
        <begin position="17"/>
        <end position="70"/>
    </location>
</feature>
<dbReference type="SUPFAM" id="SSF52540">
    <property type="entry name" value="P-loop containing nucleoside triphosphate hydrolases"/>
    <property type="match status" value="2"/>
</dbReference>
<dbReference type="Pfam" id="PF00271">
    <property type="entry name" value="Helicase_C"/>
    <property type="match status" value="1"/>
</dbReference>
<feature type="domain" description="DEAD-box RNA helicase Q" evidence="12">
    <location>
        <begin position="161"/>
        <end position="189"/>
    </location>
</feature>
<dbReference type="PROSITE" id="PS51194">
    <property type="entry name" value="HELICASE_CTER"/>
    <property type="match status" value="1"/>
</dbReference>
<dbReference type="Pfam" id="PF13959">
    <property type="entry name" value="CTE_SPB4"/>
    <property type="match status" value="1"/>
</dbReference>
<feature type="short sequence motif" description="Q motif" evidence="6">
    <location>
        <begin position="161"/>
        <end position="189"/>
    </location>
</feature>
<organism evidence="13 14">
    <name type="scientific">Cryptolaemus montrouzieri</name>
    <dbReference type="NCBI Taxonomy" id="559131"/>
    <lineage>
        <taxon>Eukaryota</taxon>
        <taxon>Metazoa</taxon>
        <taxon>Ecdysozoa</taxon>
        <taxon>Arthropoda</taxon>
        <taxon>Hexapoda</taxon>
        <taxon>Insecta</taxon>
        <taxon>Pterygota</taxon>
        <taxon>Neoptera</taxon>
        <taxon>Endopterygota</taxon>
        <taxon>Coleoptera</taxon>
        <taxon>Polyphaga</taxon>
        <taxon>Cucujiformia</taxon>
        <taxon>Coccinelloidea</taxon>
        <taxon>Coccinellidae</taxon>
        <taxon>Scymninae</taxon>
        <taxon>Scymnini</taxon>
        <taxon>Cryptolaemus</taxon>
    </lineage>
</organism>
<dbReference type="Pfam" id="PF00270">
    <property type="entry name" value="DEAD"/>
    <property type="match status" value="1"/>
</dbReference>
<feature type="domain" description="Helicase ATP-binding" evidence="10">
    <location>
        <begin position="192"/>
        <end position="408"/>
    </location>
</feature>
<dbReference type="InterPro" id="IPR025313">
    <property type="entry name" value="SPB4-like_CTE"/>
</dbReference>
<feature type="compositionally biased region" description="Basic and acidic residues" evidence="9">
    <location>
        <begin position="45"/>
        <end position="59"/>
    </location>
</feature>
<accession>A0ABD2NG94</accession>
<dbReference type="InterPro" id="IPR011545">
    <property type="entry name" value="DEAD/DEAH_box_helicase_dom"/>
</dbReference>
<comment type="similarity">
    <text evidence="7">Belongs to the DEAD box helicase family.</text>
</comment>
<proteinExistence type="inferred from homology"/>
<dbReference type="InterPro" id="IPR014014">
    <property type="entry name" value="RNA_helicase_DEAD_Q_motif"/>
</dbReference>
<evidence type="ECO:0000256" key="3">
    <source>
        <dbReference type="ARBA" id="ARBA00022806"/>
    </source>
</evidence>
<dbReference type="PANTHER" id="PTHR24031">
    <property type="entry name" value="RNA HELICASE"/>
    <property type="match status" value="1"/>
</dbReference>
<evidence type="ECO:0000256" key="6">
    <source>
        <dbReference type="PROSITE-ProRule" id="PRU00552"/>
    </source>
</evidence>
<dbReference type="InterPro" id="IPR027417">
    <property type="entry name" value="P-loop_NTPase"/>
</dbReference>
<comment type="domain">
    <text evidence="8">The Q motif is unique to and characteristic of the DEAD box family of RNA helicases and controls ATP binding and hydrolysis.</text>
</comment>
<evidence type="ECO:0000256" key="2">
    <source>
        <dbReference type="ARBA" id="ARBA00022801"/>
    </source>
</evidence>
<keyword evidence="4 7" id="KW-0067">ATP-binding</keyword>
<evidence type="ECO:0000256" key="5">
    <source>
        <dbReference type="ARBA" id="ARBA00022884"/>
    </source>
</evidence>
<evidence type="ECO:0000256" key="9">
    <source>
        <dbReference type="SAM" id="MobiDB-lite"/>
    </source>
</evidence>
<dbReference type="PROSITE" id="PS00039">
    <property type="entry name" value="DEAD_ATP_HELICASE"/>
    <property type="match status" value="1"/>
</dbReference>
<protein>
    <recommendedName>
        <fullName evidence="8">ATP-dependent RNA helicase</fullName>
        <ecNumber evidence="8">3.6.4.13</ecNumber>
    </recommendedName>
</protein>
<comment type="function">
    <text evidence="8">RNA helicase.</text>
</comment>
<dbReference type="Gene3D" id="3.40.50.300">
    <property type="entry name" value="P-loop containing nucleotide triphosphate hydrolases"/>
    <property type="match status" value="2"/>
</dbReference>